<dbReference type="HOGENOM" id="CLU_118188_0_0_1"/>
<sequence>MLLSVACLTSLALVIKIVDGLLIPHSAPSPDELAPRSDAVPRALAPMERHPVQCHNESDFPGHGDINYNMQWEAVHEFCDKRGSEILASTIHDPVLGKFPIVFKHRLRWKDWPHRINYDFFVEWVRDCRTKHHFQRVDFPLGKGGVNCYTLMRDNYLQCNNGGVGGSTQVGCLLFTFTGGKGGKCILTDEELKLRDEYDKKHNIFREEGSCKLAKNGASIKPQDQRTYMPTTSHAQCSLI</sequence>
<feature type="signal peptide" evidence="1">
    <location>
        <begin position="1"/>
        <end position="20"/>
    </location>
</feature>
<dbReference type="AlphaFoldDB" id="A0A066X4J0"/>
<dbReference type="EMBL" id="JMSE01001162">
    <property type="protein sequence ID" value="KDN64063.1"/>
    <property type="molecule type" value="Genomic_DNA"/>
</dbReference>
<evidence type="ECO:0000256" key="1">
    <source>
        <dbReference type="SAM" id="SignalP"/>
    </source>
</evidence>
<comment type="caution">
    <text evidence="2">The sequence shown here is derived from an EMBL/GenBank/DDBJ whole genome shotgun (WGS) entry which is preliminary data.</text>
</comment>
<proteinExistence type="predicted"/>
<keyword evidence="1" id="KW-0732">Signal</keyword>
<accession>A0A066X4J0</accession>
<dbReference type="Proteomes" id="UP000027238">
    <property type="component" value="Unassembled WGS sequence"/>
</dbReference>
<evidence type="ECO:0000313" key="3">
    <source>
        <dbReference type="Proteomes" id="UP000027238"/>
    </source>
</evidence>
<protein>
    <submittedName>
        <fullName evidence="2">Uncharacterized protein</fullName>
    </submittedName>
</protein>
<dbReference type="STRING" id="1173701.A0A066X4J0"/>
<reference evidence="3" key="1">
    <citation type="journal article" date="2014" name="Genome Announc.">
        <title>Draft genome sequence of Colletotrichum sublineola, a destructive pathogen of cultivated sorghum.</title>
        <authorList>
            <person name="Baroncelli R."/>
            <person name="Sanz-Martin J.M."/>
            <person name="Rech G.E."/>
            <person name="Sukno S.A."/>
            <person name="Thon M.R."/>
        </authorList>
    </citation>
    <scope>NUCLEOTIDE SEQUENCE [LARGE SCALE GENOMIC DNA]</scope>
    <source>
        <strain evidence="3">TX430BB</strain>
    </source>
</reference>
<feature type="chain" id="PRO_5001633573" evidence="1">
    <location>
        <begin position="21"/>
        <end position="240"/>
    </location>
</feature>
<keyword evidence="3" id="KW-1185">Reference proteome</keyword>
<dbReference type="OMA" id="YDFFVEW"/>
<name>A0A066X4J0_COLSU</name>
<organism evidence="2 3">
    <name type="scientific">Colletotrichum sublineola</name>
    <name type="common">Sorghum anthracnose fungus</name>
    <dbReference type="NCBI Taxonomy" id="1173701"/>
    <lineage>
        <taxon>Eukaryota</taxon>
        <taxon>Fungi</taxon>
        <taxon>Dikarya</taxon>
        <taxon>Ascomycota</taxon>
        <taxon>Pezizomycotina</taxon>
        <taxon>Sordariomycetes</taxon>
        <taxon>Hypocreomycetidae</taxon>
        <taxon>Glomerellales</taxon>
        <taxon>Glomerellaceae</taxon>
        <taxon>Colletotrichum</taxon>
        <taxon>Colletotrichum graminicola species complex</taxon>
    </lineage>
</organism>
<dbReference type="eggNOG" id="ENOG502RX50">
    <property type="taxonomic scope" value="Eukaryota"/>
</dbReference>
<gene>
    <name evidence="2" type="ORF">CSUB01_05081</name>
</gene>
<evidence type="ECO:0000313" key="2">
    <source>
        <dbReference type="EMBL" id="KDN64063.1"/>
    </source>
</evidence>
<dbReference type="OrthoDB" id="1896086at2759"/>